<evidence type="ECO:0000313" key="10">
    <source>
        <dbReference type="Proteomes" id="UP000291116"/>
    </source>
</evidence>
<evidence type="ECO:0000256" key="6">
    <source>
        <dbReference type="ARBA" id="ARBA00023136"/>
    </source>
</evidence>
<dbReference type="GO" id="GO:0016192">
    <property type="term" value="P:vesicle-mediated transport"/>
    <property type="evidence" value="ECO:0007669"/>
    <property type="project" value="InterPro"/>
</dbReference>
<evidence type="ECO:0000313" key="9">
    <source>
        <dbReference type="EMBL" id="VEU36206.1"/>
    </source>
</evidence>
<sequence>MSSFGSWYDEQKAAENGGASNSNWFSIDTDEVLPLFNAENLQGFSFENMKQTMEGQMPKKILGMGYQQRFKVFCALLFLSGLFFALAFFVGVPMLALKPQKFALSFTCGSITFMGSFGIMKGPYEHLISMDTL</sequence>
<gene>
    <name evidence="9" type="ORF">PSNMU_V1.4_AUG-EV-PASAV3_0029920</name>
</gene>
<keyword evidence="4 8" id="KW-0653">Protein transport</keyword>
<keyword evidence="2 8" id="KW-0813">Transport</keyword>
<evidence type="ECO:0000256" key="1">
    <source>
        <dbReference type="ARBA" id="ARBA00004141"/>
    </source>
</evidence>
<dbReference type="GO" id="GO:0016020">
    <property type="term" value="C:membrane"/>
    <property type="evidence" value="ECO:0007669"/>
    <property type="project" value="UniProtKB-SubCell"/>
</dbReference>
<dbReference type="InterPro" id="IPR011691">
    <property type="entry name" value="Vesicle_transpt_SFT2"/>
</dbReference>
<dbReference type="GO" id="GO:0015031">
    <property type="term" value="P:protein transport"/>
    <property type="evidence" value="ECO:0007669"/>
    <property type="project" value="UniProtKB-KW"/>
</dbReference>
<comment type="similarity">
    <text evidence="7 8">Belongs to the SFT2 family.</text>
</comment>
<reference evidence="9 10" key="1">
    <citation type="submission" date="2019-01" db="EMBL/GenBank/DDBJ databases">
        <authorList>
            <person name="Ferrante I. M."/>
        </authorList>
    </citation>
    <scope>NUCLEOTIDE SEQUENCE [LARGE SCALE GENOMIC DNA]</scope>
    <source>
        <strain evidence="9 10">B856</strain>
    </source>
</reference>
<evidence type="ECO:0000256" key="7">
    <source>
        <dbReference type="ARBA" id="ARBA00025800"/>
    </source>
</evidence>
<dbReference type="GO" id="GO:0012505">
    <property type="term" value="C:endomembrane system"/>
    <property type="evidence" value="ECO:0007669"/>
    <property type="project" value="UniProtKB-ARBA"/>
</dbReference>
<dbReference type="Pfam" id="PF04178">
    <property type="entry name" value="Got1"/>
    <property type="match status" value="1"/>
</dbReference>
<dbReference type="EMBL" id="CAACVS010000081">
    <property type="protein sequence ID" value="VEU36206.1"/>
    <property type="molecule type" value="Genomic_DNA"/>
</dbReference>
<evidence type="ECO:0000256" key="2">
    <source>
        <dbReference type="ARBA" id="ARBA00022448"/>
    </source>
</evidence>
<dbReference type="PANTHER" id="PTHR23137:SF36">
    <property type="entry name" value="VESICLE TRANSPORT PROTEIN SFT2C"/>
    <property type="match status" value="1"/>
</dbReference>
<feature type="transmembrane region" description="Helical" evidence="8">
    <location>
        <begin position="72"/>
        <end position="96"/>
    </location>
</feature>
<evidence type="ECO:0000256" key="4">
    <source>
        <dbReference type="ARBA" id="ARBA00022927"/>
    </source>
</evidence>
<evidence type="ECO:0000256" key="8">
    <source>
        <dbReference type="RuleBase" id="RU363111"/>
    </source>
</evidence>
<organism evidence="9 10">
    <name type="scientific">Pseudo-nitzschia multistriata</name>
    <dbReference type="NCBI Taxonomy" id="183589"/>
    <lineage>
        <taxon>Eukaryota</taxon>
        <taxon>Sar</taxon>
        <taxon>Stramenopiles</taxon>
        <taxon>Ochrophyta</taxon>
        <taxon>Bacillariophyta</taxon>
        <taxon>Bacillariophyceae</taxon>
        <taxon>Bacillariophycidae</taxon>
        <taxon>Bacillariales</taxon>
        <taxon>Bacillariaceae</taxon>
        <taxon>Pseudo-nitzschia</taxon>
    </lineage>
</organism>
<dbReference type="OrthoDB" id="660759at2759"/>
<feature type="transmembrane region" description="Helical" evidence="8">
    <location>
        <begin position="102"/>
        <end position="120"/>
    </location>
</feature>
<keyword evidence="3 8" id="KW-0812">Transmembrane</keyword>
<dbReference type="AlphaFoldDB" id="A0A448Z2D5"/>
<name>A0A448Z2D5_9STRA</name>
<comment type="caution">
    <text evidence="8">Lacks conserved residue(s) required for the propagation of feature annotation.</text>
</comment>
<dbReference type="PANTHER" id="PTHR23137">
    <property type="entry name" value="VESICLE TRANSPORT PROTEIN-RELATED"/>
    <property type="match status" value="1"/>
</dbReference>
<comment type="function">
    <text evidence="8">May be involved in fusion of retrograde transport vesicles derived from an endocytic compartment with the Golgi complex.</text>
</comment>
<protein>
    <recommendedName>
        <fullName evidence="8">Vesicle transport protein</fullName>
    </recommendedName>
</protein>
<keyword evidence="5 8" id="KW-1133">Transmembrane helix</keyword>
<keyword evidence="10" id="KW-1185">Reference proteome</keyword>
<accession>A0A448Z2D5</accession>
<dbReference type="InterPro" id="IPR007305">
    <property type="entry name" value="Vesicle_transpt_Got1/SFT2"/>
</dbReference>
<keyword evidence="6 8" id="KW-0472">Membrane</keyword>
<proteinExistence type="inferred from homology"/>
<evidence type="ECO:0000256" key="5">
    <source>
        <dbReference type="ARBA" id="ARBA00022989"/>
    </source>
</evidence>
<dbReference type="GO" id="GO:0005737">
    <property type="term" value="C:cytoplasm"/>
    <property type="evidence" value="ECO:0007669"/>
    <property type="project" value="UniProtKB-ARBA"/>
</dbReference>
<comment type="subcellular location">
    <subcellularLocation>
        <location evidence="1 8">Membrane</location>
        <topology evidence="1 8">Multi-pass membrane protein</topology>
    </subcellularLocation>
</comment>
<evidence type="ECO:0000256" key="3">
    <source>
        <dbReference type="ARBA" id="ARBA00022692"/>
    </source>
</evidence>
<dbReference type="Proteomes" id="UP000291116">
    <property type="component" value="Unassembled WGS sequence"/>
</dbReference>